<dbReference type="PROSITE" id="PS51257">
    <property type="entry name" value="PROKAR_LIPOPROTEIN"/>
    <property type="match status" value="1"/>
</dbReference>
<dbReference type="STRING" id="686796.SAMN04488104_103414"/>
<sequence length="222" mass="26115">MRRFKLSISCFFLLLMACEREVELPALEIDYAFQPFNIGDTWTYAVEETIYFGENDSEDASYYLQDRMRTLYVNDAKEQVFVVARYRSDDLNNWVFQSEFTLLIRERSLIRNLNNQPEVALIFPIIDGKTWDGNSYRNAPVDEYMLEILSPSEVDGQVKIWQEDSDDEITFRDIRYDIFQKGVGLVEKYSEVLTYCSRNDCLGEQLIDSGSKIHMELVSYEQ</sequence>
<dbReference type="AlphaFoldDB" id="A0A1G6VDK0"/>
<dbReference type="RefSeq" id="WP_139162759.1">
    <property type="nucleotide sequence ID" value="NZ_FNAC01000034.1"/>
</dbReference>
<dbReference type="Proteomes" id="UP000199060">
    <property type="component" value="Unassembled WGS sequence"/>
</dbReference>
<evidence type="ECO:0000313" key="1">
    <source>
        <dbReference type="EMBL" id="SDD50925.1"/>
    </source>
</evidence>
<gene>
    <name evidence="1" type="ORF">SAMN04488104_103414</name>
</gene>
<reference evidence="2" key="1">
    <citation type="submission" date="2016-10" db="EMBL/GenBank/DDBJ databases">
        <authorList>
            <person name="Varghese N."/>
            <person name="Submissions S."/>
        </authorList>
    </citation>
    <scope>NUCLEOTIDE SEQUENCE [LARGE SCALE GENOMIC DNA]</scope>
    <source>
        <strain evidence="2">DSM 23095</strain>
    </source>
</reference>
<evidence type="ECO:0000313" key="2">
    <source>
        <dbReference type="Proteomes" id="UP000199060"/>
    </source>
</evidence>
<organism evidence="1 2">
    <name type="scientific">Algoriphagus faecimaris</name>
    <dbReference type="NCBI Taxonomy" id="686796"/>
    <lineage>
        <taxon>Bacteria</taxon>
        <taxon>Pseudomonadati</taxon>
        <taxon>Bacteroidota</taxon>
        <taxon>Cytophagia</taxon>
        <taxon>Cytophagales</taxon>
        <taxon>Cyclobacteriaceae</taxon>
        <taxon>Algoriphagus</taxon>
    </lineage>
</organism>
<keyword evidence="2" id="KW-1185">Reference proteome</keyword>
<protein>
    <submittedName>
        <fullName evidence="1">Uncharacterized protein</fullName>
    </submittedName>
</protein>
<dbReference type="OrthoDB" id="1467525at2"/>
<dbReference type="EMBL" id="FNAC01000034">
    <property type="protein sequence ID" value="SDD50925.1"/>
    <property type="molecule type" value="Genomic_DNA"/>
</dbReference>
<accession>A0A1G6VDK0</accession>
<proteinExistence type="predicted"/>
<name>A0A1G6VDK0_9BACT</name>